<comment type="similarity">
    <text evidence="2">Belongs to the cytochrome P450 family.</text>
</comment>
<dbReference type="CDD" id="cd11072">
    <property type="entry name" value="CYP71-like"/>
    <property type="match status" value="1"/>
</dbReference>
<dbReference type="PROSITE" id="PS00086">
    <property type="entry name" value="CYTOCHROME_P450"/>
    <property type="match status" value="1"/>
</dbReference>
<dbReference type="InterPro" id="IPR002401">
    <property type="entry name" value="Cyt_P450_E_grp-I"/>
</dbReference>
<feature type="binding site" description="axial binding residue" evidence="1">
    <location>
        <position position="448"/>
    </location>
    <ligand>
        <name>heme</name>
        <dbReference type="ChEBI" id="CHEBI:30413"/>
    </ligand>
    <ligandPart>
        <name>Fe</name>
        <dbReference type="ChEBI" id="CHEBI:18248"/>
    </ligandPart>
</feature>
<reference evidence="4 5" key="1">
    <citation type="submission" date="2024-02" db="EMBL/GenBank/DDBJ databases">
        <title>High-quality chromosome-scale genome assembly of Pensacola bahiagrass (Paspalum notatum Flugge var. saurae).</title>
        <authorList>
            <person name="Vega J.M."/>
            <person name="Podio M."/>
            <person name="Orjuela J."/>
            <person name="Siena L.A."/>
            <person name="Pessino S.C."/>
            <person name="Combes M.C."/>
            <person name="Mariac C."/>
            <person name="Albertini E."/>
            <person name="Pupilli F."/>
            <person name="Ortiz J.P.A."/>
            <person name="Leblanc O."/>
        </authorList>
    </citation>
    <scope>NUCLEOTIDE SEQUENCE [LARGE SCALE GENOMIC DNA]</scope>
    <source>
        <strain evidence="4">R1</strain>
        <tissue evidence="4">Leaf</tissue>
    </source>
</reference>
<dbReference type="Proteomes" id="UP001341281">
    <property type="component" value="Chromosome 02"/>
</dbReference>
<dbReference type="AlphaFoldDB" id="A0AAQ3ST10"/>
<dbReference type="PANTHER" id="PTHR47954">
    <property type="entry name" value="OS09G0275400 PROTEIN-RELATED"/>
    <property type="match status" value="1"/>
</dbReference>
<dbReference type="Gene3D" id="1.10.630.10">
    <property type="entry name" value="Cytochrome P450"/>
    <property type="match status" value="1"/>
</dbReference>
<name>A0AAQ3ST10_PASNO</name>
<dbReference type="InterPro" id="IPR036396">
    <property type="entry name" value="Cyt_P450_sf"/>
</dbReference>
<feature type="transmembrane region" description="Helical" evidence="3">
    <location>
        <begin position="6"/>
        <end position="22"/>
    </location>
</feature>
<keyword evidence="3" id="KW-0812">Transmembrane</keyword>
<keyword evidence="1 2" id="KW-0408">Iron</keyword>
<sequence>MDESMYNAILLALLAVSILLFLRPGGSSRRRRPPGPRTLPVIGSVHHVVNTLVHRSLRDLAAVHGPIMMLKVGPMPLVVVTSRELAREVLKVQDPNFANRPRLLVGDICGYGCADIIFAPTTDYWRKIRKLCIHEVLSPKRILSFQFIREEEARRQVEAIRAAGPGTPVNLTRMLYDISSRTISRSSFGEVRPDMAVFQDAIKRVIGLSSGFNVPDLFPRLRGALGEVSGMKRKLREIHQTFDAILVDIIEKRRRERALMAAAGKEVVDENVVDVMLTLQEGDAAAWGFPLTDNTIKAVVLDMFAGGTGTSGSSTEWAMSEIVRNPRVMKKLQEEIRSTFRGKAVVTETDLRNSDLKYLKLVMKEAIRLHPAAPLLVPRESIAAAELGGYEVPAWSRIVVNAWAISRDPRYWEDPEEFRPERFAEDGAADFHGLHFEFTPFGAGRRMCPGYNYGLAGMQMALLQLMYHFDWELPPGVDEVDMEEAMGLGCSSCSVPLRLRRELICPPGVDEDLNIYVYVFTC</sequence>
<dbReference type="SUPFAM" id="SSF48264">
    <property type="entry name" value="Cytochrome P450"/>
    <property type="match status" value="1"/>
</dbReference>
<evidence type="ECO:0000313" key="5">
    <source>
        <dbReference type="Proteomes" id="UP001341281"/>
    </source>
</evidence>
<comment type="cofactor">
    <cofactor evidence="1">
        <name>heme</name>
        <dbReference type="ChEBI" id="CHEBI:30413"/>
    </cofactor>
</comment>
<proteinExistence type="inferred from homology"/>
<dbReference type="PRINTS" id="PR00463">
    <property type="entry name" value="EP450I"/>
</dbReference>
<keyword evidence="5" id="KW-1185">Reference proteome</keyword>
<dbReference type="GO" id="GO:0005506">
    <property type="term" value="F:iron ion binding"/>
    <property type="evidence" value="ECO:0007669"/>
    <property type="project" value="InterPro"/>
</dbReference>
<dbReference type="EMBL" id="CP144746">
    <property type="protein sequence ID" value="WVZ60165.1"/>
    <property type="molecule type" value="Genomic_DNA"/>
</dbReference>
<dbReference type="InterPro" id="IPR001128">
    <property type="entry name" value="Cyt_P450"/>
</dbReference>
<evidence type="ECO:0000313" key="4">
    <source>
        <dbReference type="EMBL" id="WVZ60165.1"/>
    </source>
</evidence>
<dbReference type="Pfam" id="PF00067">
    <property type="entry name" value="p450"/>
    <property type="match status" value="1"/>
</dbReference>
<evidence type="ECO:0000256" key="2">
    <source>
        <dbReference type="RuleBase" id="RU000461"/>
    </source>
</evidence>
<dbReference type="PANTHER" id="PTHR47954:SF3">
    <property type="entry name" value="OS12G0640200 PROTEIN"/>
    <property type="match status" value="1"/>
</dbReference>
<evidence type="ECO:0008006" key="6">
    <source>
        <dbReference type="Google" id="ProtNLM"/>
    </source>
</evidence>
<keyword evidence="1 2" id="KW-0349">Heme</keyword>
<dbReference type="PRINTS" id="PR00385">
    <property type="entry name" value="P450"/>
</dbReference>
<organism evidence="4 5">
    <name type="scientific">Paspalum notatum var. saurae</name>
    <dbReference type="NCBI Taxonomy" id="547442"/>
    <lineage>
        <taxon>Eukaryota</taxon>
        <taxon>Viridiplantae</taxon>
        <taxon>Streptophyta</taxon>
        <taxon>Embryophyta</taxon>
        <taxon>Tracheophyta</taxon>
        <taxon>Spermatophyta</taxon>
        <taxon>Magnoliopsida</taxon>
        <taxon>Liliopsida</taxon>
        <taxon>Poales</taxon>
        <taxon>Poaceae</taxon>
        <taxon>PACMAD clade</taxon>
        <taxon>Panicoideae</taxon>
        <taxon>Andropogonodae</taxon>
        <taxon>Paspaleae</taxon>
        <taxon>Paspalinae</taxon>
        <taxon>Paspalum</taxon>
    </lineage>
</organism>
<keyword evidence="3" id="KW-1133">Transmembrane helix</keyword>
<keyword evidence="1 2" id="KW-0479">Metal-binding</keyword>
<dbReference type="InterPro" id="IPR017972">
    <property type="entry name" value="Cyt_P450_CS"/>
</dbReference>
<dbReference type="GO" id="GO:0016705">
    <property type="term" value="F:oxidoreductase activity, acting on paired donors, with incorporation or reduction of molecular oxygen"/>
    <property type="evidence" value="ECO:0007669"/>
    <property type="project" value="InterPro"/>
</dbReference>
<protein>
    <recommendedName>
        <fullName evidence="6">Premnaspirodiene oxygenase</fullName>
    </recommendedName>
</protein>
<keyword evidence="2" id="KW-0503">Monooxygenase</keyword>
<evidence type="ECO:0000256" key="1">
    <source>
        <dbReference type="PIRSR" id="PIRSR602401-1"/>
    </source>
</evidence>
<dbReference type="GO" id="GO:0004497">
    <property type="term" value="F:monooxygenase activity"/>
    <property type="evidence" value="ECO:0007669"/>
    <property type="project" value="UniProtKB-KW"/>
</dbReference>
<keyword evidence="2" id="KW-0560">Oxidoreductase</keyword>
<keyword evidence="3" id="KW-0472">Membrane</keyword>
<dbReference type="GO" id="GO:0020037">
    <property type="term" value="F:heme binding"/>
    <property type="evidence" value="ECO:0007669"/>
    <property type="project" value="InterPro"/>
</dbReference>
<accession>A0AAQ3ST10</accession>
<dbReference type="FunFam" id="1.10.630.10:FF:000066">
    <property type="entry name" value="Cytochrome P450 71D7"/>
    <property type="match status" value="1"/>
</dbReference>
<evidence type="ECO:0000256" key="3">
    <source>
        <dbReference type="SAM" id="Phobius"/>
    </source>
</evidence>
<gene>
    <name evidence="4" type="ORF">U9M48_010218</name>
</gene>